<feature type="domain" description="Major facilitator superfamily (MFS) profile" evidence="8">
    <location>
        <begin position="72"/>
        <end position="481"/>
    </location>
</feature>
<keyword evidence="2" id="KW-0813">Transport</keyword>
<reference evidence="10" key="1">
    <citation type="journal article" date="2019" name="Int. J. Syst. Evol. Microbiol.">
        <title>The Global Catalogue of Microorganisms (GCM) 10K type strain sequencing project: providing services to taxonomists for standard genome sequencing and annotation.</title>
        <authorList>
            <consortium name="The Broad Institute Genomics Platform"/>
            <consortium name="The Broad Institute Genome Sequencing Center for Infectious Disease"/>
            <person name="Wu L."/>
            <person name="Ma J."/>
        </authorList>
    </citation>
    <scope>NUCLEOTIDE SEQUENCE [LARGE SCALE GENOMIC DNA]</scope>
    <source>
        <strain evidence="10">JCM 13004</strain>
    </source>
</reference>
<dbReference type="Gene3D" id="1.20.1250.20">
    <property type="entry name" value="MFS general substrate transporter like domains"/>
    <property type="match status" value="1"/>
</dbReference>
<feature type="transmembrane region" description="Helical" evidence="7">
    <location>
        <begin position="425"/>
        <end position="446"/>
    </location>
</feature>
<feature type="transmembrane region" description="Helical" evidence="7">
    <location>
        <begin position="145"/>
        <end position="169"/>
    </location>
</feature>
<comment type="caution">
    <text evidence="9">The sequence shown here is derived from an EMBL/GenBank/DDBJ whole genome shotgun (WGS) entry which is preliminary data.</text>
</comment>
<feature type="transmembrane region" description="Helical" evidence="7">
    <location>
        <begin position="111"/>
        <end position="133"/>
    </location>
</feature>
<dbReference type="InterPro" id="IPR011701">
    <property type="entry name" value="MFS"/>
</dbReference>
<evidence type="ECO:0000259" key="8">
    <source>
        <dbReference type="PROSITE" id="PS50850"/>
    </source>
</evidence>
<accession>A0ABP4H4N4</accession>
<dbReference type="PANTHER" id="PTHR43045:SF2">
    <property type="entry name" value="INNER MEMBRANE METABOLITE TRANSPORT PROTEIN YHJE"/>
    <property type="match status" value="1"/>
</dbReference>
<evidence type="ECO:0000256" key="1">
    <source>
        <dbReference type="ARBA" id="ARBA00004651"/>
    </source>
</evidence>
<name>A0ABP4H4N4_9ACTN</name>
<evidence type="ECO:0000256" key="5">
    <source>
        <dbReference type="ARBA" id="ARBA00022989"/>
    </source>
</evidence>
<dbReference type="EMBL" id="BAAALF010000089">
    <property type="protein sequence ID" value="GAA1250193.1"/>
    <property type="molecule type" value="Genomic_DNA"/>
</dbReference>
<keyword evidence="3" id="KW-1003">Cell membrane</keyword>
<evidence type="ECO:0000256" key="2">
    <source>
        <dbReference type="ARBA" id="ARBA00022448"/>
    </source>
</evidence>
<evidence type="ECO:0000313" key="10">
    <source>
        <dbReference type="Proteomes" id="UP001500037"/>
    </source>
</evidence>
<dbReference type="SUPFAM" id="SSF103473">
    <property type="entry name" value="MFS general substrate transporter"/>
    <property type="match status" value="1"/>
</dbReference>
<feature type="transmembrane region" description="Helical" evidence="7">
    <location>
        <begin position="175"/>
        <end position="199"/>
    </location>
</feature>
<dbReference type="InterPro" id="IPR005829">
    <property type="entry name" value="Sugar_transporter_CS"/>
</dbReference>
<proteinExistence type="predicted"/>
<feature type="transmembrane region" description="Helical" evidence="7">
    <location>
        <begin position="298"/>
        <end position="315"/>
    </location>
</feature>
<keyword evidence="10" id="KW-1185">Reference proteome</keyword>
<feature type="transmembrane region" description="Helical" evidence="7">
    <location>
        <begin position="87"/>
        <end position="105"/>
    </location>
</feature>
<dbReference type="Pfam" id="PF07690">
    <property type="entry name" value="MFS_1"/>
    <property type="match status" value="1"/>
</dbReference>
<feature type="transmembrane region" description="Helical" evidence="7">
    <location>
        <begin position="211"/>
        <end position="233"/>
    </location>
</feature>
<dbReference type="Proteomes" id="UP001500037">
    <property type="component" value="Unassembled WGS sequence"/>
</dbReference>
<protein>
    <submittedName>
        <fullName evidence="9">MFS transporter</fullName>
    </submittedName>
</protein>
<dbReference type="PROSITE" id="PS50850">
    <property type="entry name" value="MFS"/>
    <property type="match status" value="1"/>
</dbReference>
<evidence type="ECO:0000256" key="7">
    <source>
        <dbReference type="SAM" id="Phobius"/>
    </source>
</evidence>
<keyword evidence="4 7" id="KW-0812">Transmembrane</keyword>
<evidence type="ECO:0000256" key="6">
    <source>
        <dbReference type="ARBA" id="ARBA00023136"/>
    </source>
</evidence>
<dbReference type="PANTHER" id="PTHR43045">
    <property type="entry name" value="SHIKIMATE TRANSPORTER"/>
    <property type="match status" value="1"/>
</dbReference>
<keyword evidence="6 7" id="KW-0472">Membrane</keyword>
<feature type="transmembrane region" description="Helical" evidence="7">
    <location>
        <begin position="245"/>
        <end position="264"/>
    </location>
</feature>
<feature type="transmembrane region" description="Helical" evidence="7">
    <location>
        <begin position="458"/>
        <end position="476"/>
    </location>
</feature>
<feature type="transmembrane region" description="Helical" evidence="7">
    <location>
        <begin position="365"/>
        <end position="383"/>
    </location>
</feature>
<evidence type="ECO:0000313" key="9">
    <source>
        <dbReference type="EMBL" id="GAA1250193.1"/>
    </source>
</evidence>
<evidence type="ECO:0000256" key="3">
    <source>
        <dbReference type="ARBA" id="ARBA00022475"/>
    </source>
</evidence>
<comment type="subcellular location">
    <subcellularLocation>
        <location evidence="1">Cell membrane</location>
        <topology evidence="1">Multi-pass membrane protein</topology>
    </subcellularLocation>
</comment>
<dbReference type="InterPro" id="IPR020846">
    <property type="entry name" value="MFS_dom"/>
</dbReference>
<sequence>MGLVGPTGLVDPVVVLVGGVRPRGVYERHAPPSPGRRLPAGTSARHPRGMAIDAASGRDGSDLGAGGGLGRVAAAAFVGTAIEFYDFFLYGMAAALVFGHVYFPALGTAGALLAALSVYAVAFVARPVGAVVFGHFGDRVGRKAVLVASLLLMGLCTAAVGMLPGYAQWGIWSPIALVLLRFGQGLGLGGEWGGAALLLAEYAPPGRRGRYAGYLQLGPAAGSVLATTVFLALSAGLTGADFTGWGWRVPFLGSLILVGVGLFVRLRIAETPVFAAAESAPRGGAPVLEVLRGHWRTVLLGGGMLSFGYALFYLTNTYALAYATTDLGVDRTRMLTLQLLAVPLGALAVWCSAGGSDRWGRRRTVLVAGALAAGWSLLVFPLLETLRSGLMLLGLAGASLLLGVILGPVGAYLPELFPTRVRYTGAALTYNLGGVVGGATAPLLATRLTAEYGTATPVGWYLAGLGVVSLLCLRALPETGGCDLTRGQAGLPAAAGRRAAAVSGGPAV</sequence>
<dbReference type="InterPro" id="IPR036259">
    <property type="entry name" value="MFS_trans_sf"/>
</dbReference>
<organism evidence="9 10">
    <name type="scientific">Kitasatospora nipponensis</name>
    <dbReference type="NCBI Taxonomy" id="258049"/>
    <lineage>
        <taxon>Bacteria</taxon>
        <taxon>Bacillati</taxon>
        <taxon>Actinomycetota</taxon>
        <taxon>Actinomycetes</taxon>
        <taxon>Kitasatosporales</taxon>
        <taxon>Streptomycetaceae</taxon>
        <taxon>Kitasatospora</taxon>
    </lineage>
</organism>
<gene>
    <name evidence="9" type="ORF">GCM10009665_46120</name>
</gene>
<keyword evidence="5 7" id="KW-1133">Transmembrane helix</keyword>
<feature type="transmembrane region" description="Helical" evidence="7">
    <location>
        <begin position="335"/>
        <end position="353"/>
    </location>
</feature>
<dbReference type="PROSITE" id="PS00216">
    <property type="entry name" value="SUGAR_TRANSPORT_1"/>
    <property type="match status" value="1"/>
</dbReference>
<evidence type="ECO:0000256" key="4">
    <source>
        <dbReference type="ARBA" id="ARBA00022692"/>
    </source>
</evidence>
<feature type="transmembrane region" description="Helical" evidence="7">
    <location>
        <begin position="389"/>
        <end position="413"/>
    </location>
</feature>